<reference evidence="1" key="1">
    <citation type="journal article" date="2015" name="Nature">
        <title>Complex archaea that bridge the gap between prokaryotes and eukaryotes.</title>
        <authorList>
            <person name="Spang A."/>
            <person name="Saw J.H."/>
            <person name="Jorgensen S.L."/>
            <person name="Zaremba-Niedzwiedzka K."/>
            <person name="Martijn J."/>
            <person name="Lind A.E."/>
            <person name="van Eijk R."/>
            <person name="Schleper C."/>
            <person name="Guy L."/>
            <person name="Ettema T.J."/>
        </authorList>
    </citation>
    <scope>NUCLEOTIDE SEQUENCE</scope>
</reference>
<accession>A0A0F9NTJ6</accession>
<sequence>MALASAAKPTVISLILRDLGQNQATKEFVVPTSVWDPATALWADLKTIRDNLVTAYDAITDCLIYRAIVSIRQTDDTSTVGDAGSEVENLASIVCNLETAGKQTVIQVPGPNVGIMMGASGKNFNIVDIADAALITFIDEYQTTGANFSLADGEFLADTTPMDAGKRTHRGSRKG</sequence>
<protein>
    <submittedName>
        <fullName evidence="1">Uncharacterized protein</fullName>
    </submittedName>
</protein>
<comment type="caution">
    <text evidence="1">The sequence shown here is derived from an EMBL/GenBank/DDBJ whole genome shotgun (WGS) entry which is preliminary data.</text>
</comment>
<dbReference type="EMBL" id="LAZR01006429">
    <property type="protein sequence ID" value="KKM92180.1"/>
    <property type="molecule type" value="Genomic_DNA"/>
</dbReference>
<evidence type="ECO:0000313" key="1">
    <source>
        <dbReference type="EMBL" id="KKM92180.1"/>
    </source>
</evidence>
<dbReference type="AlphaFoldDB" id="A0A0F9NTJ6"/>
<organism evidence="1">
    <name type="scientific">marine sediment metagenome</name>
    <dbReference type="NCBI Taxonomy" id="412755"/>
    <lineage>
        <taxon>unclassified sequences</taxon>
        <taxon>metagenomes</taxon>
        <taxon>ecological metagenomes</taxon>
    </lineage>
</organism>
<proteinExistence type="predicted"/>
<name>A0A0F9NTJ6_9ZZZZ</name>
<gene>
    <name evidence="1" type="ORF">LCGC14_1220990</name>
</gene>